<dbReference type="PANTHER" id="PTHR48021:SF47">
    <property type="entry name" value="GH17672P"/>
    <property type="match status" value="1"/>
</dbReference>
<dbReference type="InterPro" id="IPR036259">
    <property type="entry name" value="MFS_trans_sf"/>
</dbReference>
<feature type="transmembrane region" description="Helical" evidence="9">
    <location>
        <begin position="279"/>
        <end position="305"/>
    </location>
</feature>
<evidence type="ECO:0000256" key="5">
    <source>
        <dbReference type="ARBA" id="ARBA00022692"/>
    </source>
</evidence>
<evidence type="ECO:0000256" key="7">
    <source>
        <dbReference type="ARBA" id="ARBA00023136"/>
    </source>
</evidence>
<feature type="transmembrane region" description="Helical" evidence="9">
    <location>
        <begin position="30"/>
        <end position="54"/>
    </location>
</feature>
<feature type="transmembrane region" description="Helical" evidence="9">
    <location>
        <begin position="167"/>
        <end position="188"/>
    </location>
</feature>
<dbReference type="GO" id="GO:0022857">
    <property type="term" value="F:transmembrane transporter activity"/>
    <property type="evidence" value="ECO:0007669"/>
    <property type="project" value="InterPro"/>
</dbReference>
<feature type="transmembrane region" description="Helical" evidence="9">
    <location>
        <begin position="343"/>
        <end position="364"/>
    </location>
</feature>
<dbReference type="Gene3D" id="1.20.1250.20">
    <property type="entry name" value="MFS general substrate transporter like domains"/>
    <property type="match status" value="1"/>
</dbReference>
<evidence type="ECO:0000256" key="8">
    <source>
        <dbReference type="ARBA" id="ARBA00023180"/>
    </source>
</evidence>
<dbReference type="Pfam" id="PF00083">
    <property type="entry name" value="Sugar_tr"/>
    <property type="match status" value="1"/>
</dbReference>
<dbReference type="AlphaFoldDB" id="A0A858Z6M2"/>
<dbReference type="InterPro" id="IPR005828">
    <property type="entry name" value="MFS_sugar_transport-like"/>
</dbReference>
<organism evidence="11">
    <name type="scientific">Phyllotreta armoraciae</name>
    <dbReference type="NCBI Taxonomy" id="1553667"/>
    <lineage>
        <taxon>Eukaryota</taxon>
        <taxon>Metazoa</taxon>
        <taxon>Ecdysozoa</taxon>
        <taxon>Arthropoda</taxon>
        <taxon>Hexapoda</taxon>
        <taxon>Insecta</taxon>
        <taxon>Pterygota</taxon>
        <taxon>Neoptera</taxon>
        <taxon>Endopterygota</taxon>
        <taxon>Coleoptera</taxon>
        <taxon>Polyphaga</taxon>
        <taxon>Cucujiformia</taxon>
        <taxon>Chrysomeloidea</taxon>
        <taxon>Chrysomelidae</taxon>
        <taxon>Galerucinae</taxon>
        <taxon>Alticini</taxon>
        <taxon>Phyllotreta</taxon>
    </lineage>
</organism>
<dbReference type="SUPFAM" id="SSF103473">
    <property type="entry name" value="MFS general substrate transporter"/>
    <property type="match status" value="1"/>
</dbReference>
<feature type="domain" description="Major facilitator superfamily (MFS) profile" evidence="10">
    <location>
        <begin position="32"/>
        <end position="468"/>
    </location>
</feature>
<keyword evidence="8" id="KW-0325">Glycoprotein</keyword>
<feature type="transmembrane region" description="Helical" evidence="9">
    <location>
        <begin position="413"/>
        <end position="429"/>
    </location>
</feature>
<comment type="subcellular location">
    <subcellularLocation>
        <location evidence="1">Cell membrane</location>
        <topology evidence="1">Multi-pass membrane protein</topology>
    </subcellularLocation>
</comment>
<keyword evidence="3" id="KW-1003">Cell membrane</keyword>
<keyword evidence="2" id="KW-0813">Transport</keyword>
<feature type="transmembrane region" description="Helical" evidence="9">
    <location>
        <begin position="108"/>
        <end position="126"/>
    </location>
</feature>
<reference evidence="11" key="1">
    <citation type="submission" date="2019-09" db="EMBL/GenBank/DDBJ databases">
        <title>MFS transporters aid in co-option of insect defense compounds from plants.</title>
        <authorList>
            <person name="Yang Z.-L."/>
            <person name="Nour-Eldin H.H."/>
            <person name="Haenniger S."/>
            <person name="Reichelt M."/>
            <person name="Crocoll C."/>
            <person name="Vogel H."/>
            <person name="Beran F."/>
        </authorList>
    </citation>
    <scope>NUCLEOTIDE SEQUENCE</scope>
</reference>
<keyword evidence="7 9" id="KW-0472">Membrane</keyword>
<gene>
    <name evidence="11" type="primary">MFS6</name>
</gene>
<feature type="transmembrane region" description="Helical" evidence="9">
    <location>
        <begin position="441"/>
        <end position="464"/>
    </location>
</feature>
<protein>
    <submittedName>
        <fullName evidence="11">Major facilitator superfamily protein</fullName>
    </submittedName>
</protein>
<dbReference type="PROSITE" id="PS50850">
    <property type="entry name" value="MFS"/>
    <property type="match status" value="1"/>
</dbReference>
<keyword evidence="6 9" id="KW-1133">Transmembrane helix</keyword>
<keyword evidence="5 9" id="KW-0812">Transmembrane</keyword>
<dbReference type="PANTHER" id="PTHR48021">
    <property type="match status" value="1"/>
</dbReference>
<feature type="transmembrane region" description="Helical" evidence="9">
    <location>
        <begin position="194"/>
        <end position="212"/>
    </location>
</feature>
<dbReference type="InterPro" id="IPR003663">
    <property type="entry name" value="Sugar/inositol_transpt"/>
</dbReference>
<name>A0A858Z6M2_9CUCU</name>
<evidence type="ECO:0000256" key="6">
    <source>
        <dbReference type="ARBA" id="ARBA00022989"/>
    </source>
</evidence>
<evidence type="ECO:0000256" key="9">
    <source>
        <dbReference type="SAM" id="Phobius"/>
    </source>
</evidence>
<dbReference type="FunFam" id="1.20.1250.20:FF:000218">
    <property type="entry name" value="facilitated trehalose transporter Tret1"/>
    <property type="match status" value="1"/>
</dbReference>
<evidence type="ECO:0000256" key="2">
    <source>
        <dbReference type="ARBA" id="ARBA00022448"/>
    </source>
</evidence>
<evidence type="ECO:0000256" key="3">
    <source>
        <dbReference type="ARBA" id="ARBA00022475"/>
    </source>
</evidence>
<feature type="transmembrane region" description="Helical" evidence="9">
    <location>
        <begin position="311"/>
        <end position="331"/>
    </location>
</feature>
<evidence type="ECO:0000256" key="1">
    <source>
        <dbReference type="ARBA" id="ARBA00004651"/>
    </source>
</evidence>
<feature type="transmembrane region" description="Helical" evidence="9">
    <location>
        <begin position="74"/>
        <end position="96"/>
    </location>
</feature>
<evidence type="ECO:0000256" key="4">
    <source>
        <dbReference type="ARBA" id="ARBA00022597"/>
    </source>
</evidence>
<dbReference type="InterPro" id="IPR020846">
    <property type="entry name" value="MFS_dom"/>
</dbReference>
<feature type="transmembrane region" description="Helical" evidence="9">
    <location>
        <begin position="376"/>
        <end position="401"/>
    </location>
</feature>
<dbReference type="GO" id="GO:0005886">
    <property type="term" value="C:plasma membrane"/>
    <property type="evidence" value="ECO:0007669"/>
    <property type="project" value="UniProtKB-SubCell"/>
</dbReference>
<sequence length="482" mass="53139">MTENRVISLPENEDVKSNNEEVLENRPETLFTYFTIGTAFLLIMVGGSTVVWSSPAVVKMKLDDPNENPLGKPIEAVELSILIGLPTVSGLLGCFIIPKLADIVGRKYTLLAIGSVWLLSLIATSFSRNLIMFTSFICISMALQAASFAAVPIYLTEICQHHSRAKLGCILCVFIPIGELITYLVGSVFSIRDFTLIIASPLVVFLVLFHLAPESPVYSLTKGSVEECRRSLKKLRSNKTEKELNIEYDQIKESLDLQEVKSEFVILTLLKSKEGRFGLLLGTIPIVIQYLTGATLVLQLMGPIFDEANTFAGNTIAIIVGIAKVCCFLLASFLVERTGRKPLLIISCVGTGISTAVLSVYFYLNYINDPVIEDLKLLPLIAVLFFIMSYSMGIGPIPLAVISELFPSHARSVAMSFILMFCGVVLTVYNSSYPILDEYAGTHWCFFMFSFFSLLGAVVIYFVVPETKGKSDAEIQQILADY</sequence>
<accession>A0A858Z6M2</accession>
<proteinExistence type="evidence at transcript level"/>
<keyword evidence="4" id="KW-0762">Sugar transport</keyword>
<evidence type="ECO:0000313" key="11">
    <source>
        <dbReference type="EMBL" id="QJX15787.1"/>
    </source>
</evidence>
<evidence type="ECO:0000259" key="10">
    <source>
        <dbReference type="PROSITE" id="PS50850"/>
    </source>
</evidence>
<dbReference type="InterPro" id="IPR050549">
    <property type="entry name" value="MFS_Trehalose_Transporter"/>
</dbReference>
<feature type="transmembrane region" description="Helical" evidence="9">
    <location>
        <begin position="132"/>
        <end position="155"/>
    </location>
</feature>
<dbReference type="PRINTS" id="PR00171">
    <property type="entry name" value="SUGRTRNSPORT"/>
</dbReference>
<dbReference type="EMBL" id="MN433077">
    <property type="protein sequence ID" value="QJX15787.1"/>
    <property type="molecule type" value="mRNA"/>
</dbReference>